<name>A0A085ZFN7_9FLAO</name>
<evidence type="ECO:0000256" key="1">
    <source>
        <dbReference type="SAM" id="MobiDB-lite"/>
    </source>
</evidence>
<evidence type="ECO:0000313" key="2">
    <source>
        <dbReference type="EMBL" id="KFF03251.1"/>
    </source>
</evidence>
<accession>A0A085ZFN7</accession>
<sequence length="84" mass="9401">MQDKKGYSSALAPMAVEILLCRGSAQKLERIVGRAPKKTISNLKKIILYTIDHDNHDNHSNQFRAKIPDTGSIHPKTKSADFQL</sequence>
<comment type="caution">
    <text evidence="2">The sequence shown here is derived from an EMBL/GenBank/DDBJ whole genome shotgun (WGS) entry which is preliminary data.</text>
</comment>
<keyword evidence="3" id="KW-1185">Reference proteome</keyword>
<gene>
    <name evidence="2" type="ORF">IW19_20320</name>
</gene>
<dbReference type="Proteomes" id="UP000028715">
    <property type="component" value="Unassembled WGS sequence"/>
</dbReference>
<dbReference type="AlphaFoldDB" id="A0A085ZFN7"/>
<reference evidence="2 3" key="1">
    <citation type="submission" date="2014-07" db="EMBL/GenBank/DDBJ databases">
        <title>Genome of Flavobacterium reichenbachii LMG 25512.</title>
        <authorList>
            <person name="Stropko S.J."/>
            <person name="Pipes S.E."/>
            <person name="Newman J.D."/>
        </authorList>
    </citation>
    <scope>NUCLEOTIDE SEQUENCE [LARGE SCALE GENOMIC DNA]</scope>
    <source>
        <strain evidence="2 3">LMG 25512</strain>
    </source>
</reference>
<evidence type="ECO:0000313" key="3">
    <source>
        <dbReference type="Proteomes" id="UP000028715"/>
    </source>
</evidence>
<organism evidence="2 3">
    <name type="scientific">Flavobacterium reichenbachii</name>
    <dbReference type="NCBI Taxonomy" id="362418"/>
    <lineage>
        <taxon>Bacteria</taxon>
        <taxon>Pseudomonadati</taxon>
        <taxon>Bacteroidota</taxon>
        <taxon>Flavobacteriia</taxon>
        <taxon>Flavobacteriales</taxon>
        <taxon>Flavobacteriaceae</taxon>
        <taxon>Flavobacterium</taxon>
    </lineage>
</organism>
<proteinExistence type="predicted"/>
<feature type="region of interest" description="Disordered" evidence="1">
    <location>
        <begin position="56"/>
        <end position="84"/>
    </location>
</feature>
<dbReference type="STRING" id="362418.IW19_20320"/>
<protein>
    <submittedName>
        <fullName evidence="2">Uncharacterized protein</fullName>
    </submittedName>
</protein>
<dbReference type="EMBL" id="JPRL01000002">
    <property type="protein sequence ID" value="KFF03251.1"/>
    <property type="molecule type" value="Genomic_DNA"/>
</dbReference>